<sequence>MKLWMRSMPIPSLILTGIQKIISVSIASRYQKLPLLSWEELLSWIPVSTAPAPSTLKKLAAQSLIYNVWRQRNAAVHLSGFVPIQTIFNSIDRDIRNTITARRHRRKFTPLMQLWIR</sequence>
<protein>
    <submittedName>
        <fullName evidence="1">Uncharacterized protein</fullName>
    </submittedName>
</protein>
<accession>A0A8X7SB21</accession>
<evidence type="ECO:0000313" key="1">
    <source>
        <dbReference type="EMBL" id="KAG2303041.1"/>
    </source>
</evidence>
<keyword evidence="2" id="KW-1185">Reference proteome</keyword>
<dbReference type="Proteomes" id="UP000886595">
    <property type="component" value="Unassembled WGS sequence"/>
</dbReference>
<evidence type="ECO:0000313" key="2">
    <source>
        <dbReference type="Proteomes" id="UP000886595"/>
    </source>
</evidence>
<gene>
    <name evidence="1" type="ORF">Bca52824_031692</name>
</gene>
<proteinExistence type="predicted"/>
<reference evidence="1 2" key="1">
    <citation type="submission" date="2020-02" db="EMBL/GenBank/DDBJ databases">
        <authorList>
            <person name="Ma Q."/>
            <person name="Huang Y."/>
            <person name="Song X."/>
            <person name="Pei D."/>
        </authorList>
    </citation>
    <scope>NUCLEOTIDE SEQUENCE [LARGE SCALE GENOMIC DNA]</scope>
    <source>
        <strain evidence="1">Sxm20200214</strain>
        <tissue evidence="1">Leaf</tissue>
    </source>
</reference>
<dbReference type="EMBL" id="JAAMPC010000007">
    <property type="protein sequence ID" value="KAG2303041.1"/>
    <property type="molecule type" value="Genomic_DNA"/>
</dbReference>
<organism evidence="1 2">
    <name type="scientific">Brassica carinata</name>
    <name type="common">Ethiopian mustard</name>
    <name type="synonym">Abyssinian cabbage</name>
    <dbReference type="NCBI Taxonomy" id="52824"/>
    <lineage>
        <taxon>Eukaryota</taxon>
        <taxon>Viridiplantae</taxon>
        <taxon>Streptophyta</taxon>
        <taxon>Embryophyta</taxon>
        <taxon>Tracheophyta</taxon>
        <taxon>Spermatophyta</taxon>
        <taxon>Magnoliopsida</taxon>
        <taxon>eudicotyledons</taxon>
        <taxon>Gunneridae</taxon>
        <taxon>Pentapetalae</taxon>
        <taxon>rosids</taxon>
        <taxon>malvids</taxon>
        <taxon>Brassicales</taxon>
        <taxon>Brassicaceae</taxon>
        <taxon>Brassiceae</taxon>
        <taxon>Brassica</taxon>
    </lineage>
</organism>
<dbReference type="AlphaFoldDB" id="A0A8X7SB21"/>
<dbReference type="OrthoDB" id="1110222at2759"/>
<name>A0A8X7SB21_BRACI</name>
<comment type="caution">
    <text evidence="1">The sequence shown here is derived from an EMBL/GenBank/DDBJ whole genome shotgun (WGS) entry which is preliminary data.</text>
</comment>